<dbReference type="PROSITE" id="PS51257">
    <property type="entry name" value="PROKAR_LIPOPROTEIN"/>
    <property type="match status" value="1"/>
</dbReference>
<protein>
    <recommendedName>
        <fullName evidence="2">Bacterial repeat domain-containing protein</fullName>
    </recommendedName>
</protein>
<evidence type="ECO:0000256" key="1">
    <source>
        <dbReference type="SAM" id="SignalP"/>
    </source>
</evidence>
<name>A0A9D9GUB6_9BACL</name>
<dbReference type="InterPro" id="IPR044060">
    <property type="entry name" value="Bacterial_rp_domain"/>
</dbReference>
<evidence type="ECO:0000313" key="3">
    <source>
        <dbReference type="EMBL" id="MBO8427550.1"/>
    </source>
</evidence>
<dbReference type="EMBL" id="JADIMY010000068">
    <property type="protein sequence ID" value="MBO8427550.1"/>
    <property type="molecule type" value="Genomic_DNA"/>
</dbReference>
<keyword evidence="1" id="KW-0732">Signal</keyword>
<proteinExistence type="predicted"/>
<evidence type="ECO:0000259" key="2">
    <source>
        <dbReference type="Pfam" id="PF18998"/>
    </source>
</evidence>
<evidence type="ECO:0000313" key="4">
    <source>
        <dbReference type="Proteomes" id="UP000823613"/>
    </source>
</evidence>
<comment type="caution">
    <text evidence="3">The sequence shown here is derived from an EMBL/GenBank/DDBJ whole genome shotgun (WGS) entry which is preliminary data.</text>
</comment>
<dbReference type="Pfam" id="PF18998">
    <property type="entry name" value="Flg_new_2"/>
    <property type="match status" value="1"/>
</dbReference>
<feature type="domain" description="Bacterial repeat" evidence="2">
    <location>
        <begin position="41"/>
        <end position="108"/>
    </location>
</feature>
<feature type="signal peptide" evidence="1">
    <location>
        <begin position="1"/>
        <end position="25"/>
    </location>
</feature>
<sequence length="1053" mass="115989">MKKKRIPILALSGILLLTGVMSVTSCGCDQIVDNDVKKTGTVTVSTDNHGSVTPSATSGEVGTKITLTVTPSEGYELDTLTHNGNDIKDTLSFTLVEGENKVEATFKLESTVTPPVTETYKVTYTESSDYTISGLNSDGYKENDSVTFSVSVTNSEKEIDKITVDGKEVSGTNGSYTFTMPAHDVAIVISLKSKVETPERTEISWIEEDNLGTDTWGYWSSTKANWGANCVVVMNEAYFENEVATFDYSITENEGVTPLSHAVQIFYKNSKNTVGQVYELTFKLNTQVAGTIKINNIEKEVVAGENDISVIYEEGTLKSSFHLETGLLGSAKISISNVSWKESAFPTYKVTYTQSEDYEITGLNDSYKEGETVTFKVNVLNEDKKLGTVTVDDTPLAANSNGEYSFTMDNDGATIVVNLVDIVRYKVTTTGTGYTINGLNERGYEEGETVTFTLEVTDETKELQSVSVYGNVILDQNGTYSFVMKAEETEIVVTLVDKEEPDLTKYSVTYEENESYTIEGLDEEGYLKGSNVSFTVTVNDETKEVKEVKVGETPLTPVEGTYSFTMPASNVTISVTLEDAKVNLEFGEETSMPNDTWIYWNGRWDWFCNGEAIVNSAYIQGDNIHLDYSINSEGNHVNHIMQLLYKDTSLVTNAKYTLTFNLNSSKSGDIIINEQRKTIVAGENEVSIEFIYDGTASFVLQLGPIGSAIVDISNVRYEKVPESYVVNVNSNSSEYLIEGLEENYFEGDEVKFKVTATNDYILDSVTYNDTVLTADEEGYYTFTMPSQDVEIYITLKDPSGSEIEPEYKEIEVLSKGSSATRIEGTGIWLWIDTNDIGMTAANWQEFDFTADVSVKDPSGAPVDWTIKNTLISDVNEAEHYARFYVELSGAPVAGFTTEATIYITHNNEMYKASASFNGTKYDDPNAGEVVLPTEYENLNVLEEGTAGDSTRIEGAGVMLFIKASEIGLNATNIGEFEIVEATVQSSNESIVISGSQIDLYREADDTFRIYVTFNIGLAADDETTETTVTVKFMHDGIGYQVSASFLGCNYISE</sequence>
<accession>A0A9D9GUB6</accession>
<feature type="chain" id="PRO_5038586360" description="Bacterial repeat domain-containing protein" evidence="1">
    <location>
        <begin position="26"/>
        <end position="1053"/>
    </location>
</feature>
<reference evidence="3" key="2">
    <citation type="journal article" date="2021" name="PeerJ">
        <title>Extensive microbial diversity within the chicken gut microbiome revealed by metagenomics and culture.</title>
        <authorList>
            <person name="Gilroy R."/>
            <person name="Ravi A."/>
            <person name="Getino M."/>
            <person name="Pursley I."/>
            <person name="Horton D.L."/>
            <person name="Alikhan N.F."/>
            <person name="Baker D."/>
            <person name="Gharbi K."/>
            <person name="Hall N."/>
            <person name="Watson M."/>
            <person name="Adriaenssens E.M."/>
            <person name="Foster-Nyarko E."/>
            <person name="Jarju S."/>
            <person name="Secka A."/>
            <person name="Antonio M."/>
            <person name="Oren A."/>
            <person name="Chaudhuri R.R."/>
            <person name="La Ragione R."/>
            <person name="Hildebrand F."/>
            <person name="Pallen M.J."/>
        </authorList>
    </citation>
    <scope>NUCLEOTIDE SEQUENCE</scope>
    <source>
        <strain evidence="3">11159</strain>
    </source>
</reference>
<organism evidence="3 4">
    <name type="scientific">Candidatus Onthovivens merdipullorum</name>
    <dbReference type="NCBI Taxonomy" id="2840889"/>
    <lineage>
        <taxon>Bacteria</taxon>
        <taxon>Bacillati</taxon>
        <taxon>Bacillota</taxon>
        <taxon>Bacilli</taxon>
        <taxon>Bacillales</taxon>
        <taxon>Candidatus Onthovivens</taxon>
    </lineage>
</organism>
<gene>
    <name evidence="3" type="ORF">IAC58_03245</name>
</gene>
<reference evidence="3" key="1">
    <citation type="submission" date="2020-10" db="EMBL/GenBank/DDBJ databases">
        <authorList>
            <person name="Gilroy R."/>
        </authorList>
    </citation>
    <scope>NUCLEOTIDE SEQUENCE</scope>
    <source>
        <strain evidence="3">11159</strain>
    </source>
</reference>
<dbReference type="AlphaFoldDB" id="A0A9D9GUB6"/>
<dbReference type="Proteomes" id="UP000823613">
    <property type="component" value="Unassembled WGS sequence"/>
</dbReference>